<sequence>MMHCYFLMNYVFPPLKGILLLESLQALLGILGICYLSVGDSRHLLSKCCCYCYMMYCLTANWLLVFCLGWSF</sequence>
<name>A0A0A9FNV0_ARUDO</name>
<evidence type="ECO:0000256" key="1">
    <source>
        <dbReference type="SAM" id="Phobius"/>
    </source>
</evidence>
<proteinExistence type="predicted"/>
<evidence type="ECO:0000313" key="2">
    <source>
        <dbReference type="EMBL" id="JAE12964.1"/>
    </source>
</evidence>
<dbReference type="AlphaFoldDB" id="A0A0A9FNV0"/>
<reference evidence="2" key="1">
    <citation type="submission" date="2014-09" db="EMBL/GenBank/DDBJ databases">
        <authorList>
            <person name="Magalhaes I.L.F."/>
            <person name="Oliveira U."/>
            <person name="Santos F.R."/>
            <person name="Vidigal T.H.D.A."/>
            <person name="Brescovit A.D."/>
            <person name="Santos A.J."/>
        </authorList>
    </citation>
    <scope>NUCLEOTIDE SEQUENCE</scope>
    <source>
        <tissue evidence="2">Shoot tissue taken approximately 20 cm above the soil surface</tissue>
    </source>
</reference>
<keyword evidence="1" id="KW-0472">Membrane</keyword>
<accession>A0A0A9FNV0</accession>
<protein>
    <submittedName>
        <fullName evidence="2">Uncharacterized protein</fullName>
    </submittedName>
</protein>
<organism evidence="2">
    <name type="scientific">Arundo donax</name>
    <name type="common">Giant reed</name>
    <name type="synonym">Donax arundinaceus</name>
    <dbReference type="NCBI Taxonomy" id="35708"/>
    <lineage>
        <taxon>Eukaryota</taxon>
        <taxon>Viridiplantae</taxon>
        <taxon>Streptophyta</taxon>
        <taxon>Embryophyta</taxon>
        <taxon>Tracheophyta</taxon>
        <taxon>Spermatophyta</taxon>
        <taxon>Magnoliopsida</taxon>
        <taxon>Liliopsida</taxon>
        <taxon>Poales</taxon>
        <taxon>Poaceae</taxon>
        <taxon>PACMAD clade</taxon>
        <taxon>Arundinoideae</taxon>
        <taxon>Arundineae</taxon>
        <taxon>Arundo</taxon>
    </lineage>
</organism>
<keyword evidence="1" id="KW-0812">Transmembrane</keyword>
<reference evidence="2" key="2">
    <citation type="journal article" date="2015" name="Data Brief">
        <title>Shoot transcriptome of the giant reed, Arundo donax.</title>
        <authorList>
            <person name="Barrero R.A."/>
            <person name="Guerrero F.D."/>
            <person name="Moolhuijzen P."/>
            <person name="Goolsby J.A."/>
            <person name="Tidwell J."/>
            <person name="Bellgard S.E."/>
            <person name="Bellgard M.I."/>
        </authorList>
    </citation>
    <scope>NUCLEOTIDE SEQUENCE</scope>
    <source>
        <tissue evidence="2">Shoot tissue taken approximately 20 cm above the soil surface</tissue>
    </source>
</reference>
<keyword evidence="1" id="KW-1133">Transmembrane helix</keyword>
<dbReference type="EMBL" id="GBRH01184932">
    <property type="protein sequence ID" value="JAE12964.1"/>
    <property type="molecule type" value="Transcribed_RNA"/>
</dbReference>
<feature type="transmembrane region" description="Helical" evidence="1">
    <location>
        <begin position="17"/>
        <end position="38"/>
    </location>
</feature>
<feature type="transmembrane region" description="Helical" evidence="1">
    <location>
        <begin position="50"/>
        <end position="71"/>
    </location>
</feature>